<dbReference type="PRINTS" id="PR00767">
    <property type="entry name" value="DBMONOXGNASE"/>
</dbReference>
<evidence type="ECO:0000313" key="10">
    <source>
        <dbReference type="Proteomes" id="UP000663836"/>
    </source>
</evidence>
<evidence type="ECO:0000256" key="7">
    <source>
        <dbReference type="SAM" id="SignalP"/>
    </source>
</evidence>
<gene>
    <name evidence="9" type="ORF">JBS370_LOCUS21466</name>
</gene>
<dbReference type="InterPro" id="IPR036939">
    <property type="entry name" value="Cu2_ascorb_mOase_N_sf"/>
</dbReference>
<evidence type="ECO:0000313" key="9">
    <source>
        <dbReference type="EMBL" id="CAF3912293.1"/>
    </source>
</evidence>
<dbReference type="PANTHER" id="PTHR10157:SF29">
    <property type="entry name" value="DOPAMINE BETA-HYDROXYLASE"/>
    <property type="match status" value="1"/>
</dbReference>
<dbReference type="GO" id="GO:0006589">
    <property type="term" value="P:octopamine biosynthetic process"/>
    <property type="evidence" value="ECO:0007669"/>
    <property type="project" value="TreeGrafter"/>
</dbReference>
<dbReference type="Pfam" id="PF03712">
    <property type="entry name" value="Cu2_monoox_C"/>
    <property type="match status" value="2"/>
</dbReference>
<keyword evidence="4" id="KW-1133">Transmembrane helix</keyword>
<evidence type="ECO:0000256" key="1">
    <source>
        <dbReference type="ARBA" id="ARBA00001973"/>
    </source>
</evidence>
<dbReference type="EMBL" id="CAJOBD010002851">
    <property type="protein sequence ID" value="CAF3912293.1"/>
    <property type="molecule type" value="Genomic_DNA"/>
</dbReference>
<dbReference type="InterPro" id="IPR014784">
    <property type="entry name" value="Cu2_ascorb_mOase-like_C"/>
</dbReference>
<dbReference type="InterPro" id="IPR028460">
    <property type="entry name" value="Tbh/DBH"/>
</dbReference>
<sequence length="399" mass="46661">MLLFLIIINICLIHESVHERIEEEGLRYMVSLSEPLESTLKWDYNDNNETELIFRWNITLINGYNGLLAFLNHDLDTYSLDVIIYGNDDQVYNGYTDEESLLFIPKNGVELKYRIENKEIKVDIKRMNLTLQRVQLLKSQAYGATNFFYHEVTGGIIGGPKTSQFLVLEVHFNNPYFKKSIIDQSGIRIYYTTKLRKYDAGIIEVGLEYNPKNSIPPGSTAFRVFGYCDSECTQIGLPSKNGRIITLNIDRHYSSHFQEIRFLLKLIKIEQDDTIIHTCIYNTEIRTNVTFGGYSINDEMCINYMHYYLRKKEKKSVFILFRYFHAKTSIDQIIYENYKSIHWTPITSSILQIFYEEAPIHLSCNGSDGNYLPKYNWQNDYFSQGPKQLDVPLDKAQCK</sequence>
<protein>
    <recommendedName>
        <fullName evidence="8">Copper type II ascorbate-dependent monooxygenase C-terminal domain-containing protein</fullName>
    </recommendedName>
</protein>
<dbReference type="InterPro" id="IPR008977">
    <property type="entry name" value="PHM/PNGase_F_dom_sf"/>
</dbReference>
<proteinExistence type="predicted"/>
<evidence type="ECO:0000256" key="2">
    <source>
        <dbReference type="ARBA" id="ARBA00004370"/>
    </source>
</evidence>
<dbReference type="Gene3D" id="2.60.120.230">
    <property type="match status" value="1"/>
</dbReference>
<dbReference type="GO" id="GO:0004500">
    <property type="term" value="F:dopamine beta-monooxygenase activity"/>
    <property type="evidence" value="ECO:0007669"/>
    <property type="project" value="InterPro"/>
</dbReference>
<organism evidence="9 10">
    <name type="scientific">Rotaria sordida</name>
    <dbReference type="NCBI Taxonomy" id="392033"/>
    <lineage>
        <taxon>Eukaryota</taxon>
        <taxon>Metazoa</taxon>
        <taxon>Spiralia</taxon>
        <taxon>Gnathifera</taxon>
        <taxon>Rotifera</taxon>
        <taxon>Eurotatoria</taxon>
        <taxon>Bdelloidea</taxon>
        <taxon>Philodinida</taxon>
        <taxon>Philodinidae</taxon>
        <taxon>Rotaria</taxon>
    </lineage>
</organism>
<feature type="domain" description="Copper type II ascorbate-dependent monooxygenase C-terminal" evidence="8">
    <location>
        <begin position="198"/>
        <end position="240"/>
    </location>
</feature>
<dbReference type="GO" id="GO:0005615">
    <property type="term" value="C:extracellular space"/>
    <property type="evidence" value="ECO:0007669"/>
    <property type="project" value="TreeGrafter"/>
</dbReference>
<feature type="chain" id="PRO_5032521466" description="Copper type II ascorbate-dependent monooxygenase C-terminal domain-containing protein" evidence="7">
    <location>
        <begin position="19"/>
        <end position="399"/>
    </location>
</feature>
<dbReference type="GO" id="GO:0030667">
    <property type="term" value="C:secretory granule membrane"/>
    <property type="evidence" value="ECO:0007669"/>
    <property type="project" value="TreeGrafter"/>
</dbReference>
<evidence type="ECO:0000256" key="3">
    <source>
        <dbReference type="ARBA" id="ARBA00022692"/>
    </source>
</evidence>
<feature type="domain" description="Copper type II ascorbate-dependent monooxygenase C-terminal" evidence="8">
    <location>
        <begin position="244"/>
        <end position="311"/>
    </location>
</feature>
<keyword evidence="6" id="KW-1015">Disulfide bond</keyword>
<name>A0A819II50_9BILA</name>
<comment type="cofactor">
    <cofactor evidence="1">
        <name>Cu(2+)</name>
        <dbReference type="ChEBI" id="CHEBI:29036"/>
    </cofactor>
</comment>
<reference evidence="9" key="1">
    <citation type="submission" date="2021-02" db="EMBL/GenBank/DDBJ databases">
        <authorList>
            <person name="Nowell W R."/>
        </authorList>
    </citation>
    <scope>NUCLEOTIDE SEQUENCE</scope>
</reference>
<dbReference type="Proteomes" id="UP000663836">
    <property type="component" value="Unassembled WGS sequence"/>
</dbReference>
<dbReference type="Gene3D" id="2.60.120.310">
    <property type="entry name" value="Copper type II, ascorbate-dependent monooxygenase, N-terminal domain"/>
    <property type="match status" value="1"/>
</dbReference>
<evidence type="ECO:0000256" key="5">
    <source>
        <dbReference type="ARBA" id="ARBA00023136"/>
    </source>
</evidence>
<dbReference type="InterPro" id="IPR000945">
    <property type="entry name" value="DBH-like"/>
</dbReference>
<dbReference type="GO" id="GO:0005507">
    <property type="term" value="F:copper ion binding"/>
    <property type="evidence" value="ECO:0007669"/>
    <property type="project" value="InterPro"/>
</dbReference>
<comment type="caution">
    <text evidence="9">The sequence shown here is derived from an EMBL/GenBank/DDBJ whole genome shotgun (WGS) entry which is preliminary data.</text>
</comment>
<dbReference type="SUPFAM" id="SSF49742">
    <property type="entry name" value="PHM/PNGase F"/>
    <property type="match status" value="2"/>
</dbReference>
<keyword evidence="3" id="KW-0812">Transmembrane</keyword>
<dbReference type="PANTHER" id="PTHR10157">
    <property type="entry name" value="DOPAMINE BETA HYDROXYLASE RELATED"/>
    <property type="match status" value="1"/>
</dbReference>
<keyword evidence="7" id="KW-0732">Signal</keyword>
<dbReference type="AlphaFoldDB" id="A0A819II50"/>
<evidence type="ECO:0000256" key="4">
    <source>
        <dbReference type="ARBA" id="ARBA00022989"/>
    </source>
</evidence>
<evidence type="ECO:0000256" key="6">
    <source>
        <dbReference type="ARBA" id="ARBA00023157"/>
    </source>
</evidence>
<dbReference type="InterPro" id="IPR024548">
    <property type="entry name" value="Cu2_monoox_C"/>
</dbReference>
<comment type="subcellular location">
    <subcellularLocation>
        <location evidence="2">Membrane</location>
    </subcellularLocation>
</comment>
<dbReference type="GO" id="GO:0042421">
    <property type="term" value="P:norepinephrine biosynthetic process"/>
    <property type="evidence" value="ECO:0007669"/>
    <property type="project" value="TreeGrafter"/>
</dbReference>
<dbReference type="GO" id="GO:0042420">
    <property type="term" value="P:dopamine catabolic process"/>
    <property type="evidence" value="ECO:0007669"/>
    <property type="project" value="TreeGrafter"/>
</dbReference>
<evidence type="ECO:0000259" key="8">
    <source>
        <dbReference type="Pfam" id="PF03712"/>
    </source>
</evidence>
<accession>A0A819II50</accession>
<keyword evidence="5" id="KW-0472">Membrane</keyword>
<feature type="signal peptide" evidence="7">
    <location>
        <begin position="1"/>
        <end position="18"/>
    </location>
</feature>